<keyword evidence="4" id="KW-0805">Transcription regulation</keyword>
<dbReference type="CTD" id="23741"/>
<dbReference type="GO" id="GO:0003714">
    <property type="term" value="F:transcription corepressor activity"/>
    <property type="evidence" value="ECO:0007669"/>
    <property type="project" value="TreeGrafter"/>
</dbReference>
<dbReference type="GO" id="GO:0005654">
    <property type="term" value="C:nucleoplasm"/>
    <property type="evidence" value="ECO:0007669"/>
    <property type="project" value="TreeGrafter"/>
</dbReference>
<proteinExistence type="predicted"/>
<name>A0A6P5P5R5_MUSCR</name>
<keyword evidence="7" id="KW-1185">Reference proteome</keyword>
<dbReference type="RefSeq" id="XP_021011743.2">
    <property type="nucleotide sequence ID" value="XM_021156084.2"/>
</dbReference>
<keyword evidence="2" id="KW-0678">Repressor</keyword>
<organism evidence="7 8">
    <name type="scientific">Mus caroli</name>
    <name type="common">Ryukyu mouse</name>
    <name type="synonym">Ricefield mouse</name>
    <dbReference type="NCBI Taxonomy" id="10089"/>
    <lineage>
        <taxon>Eukaryota</taxon>
        <taxon>Metazoa</taxon>
        <taxon>Chordata</taxon>
        <taxon>Craniata</taxon>
        <taxon>Vertebrata</taxon>
        <taxon>Euteleostomi</taxon>
        <taxon>Mammalia</taxon>
        <taxon>Eutheria</taxon>
        <taxon>Euarchontoglires</taxon>
        <taxon>Glires</taxon>
        <taxon>Rodentia</taxon>
        <taxon>Myomorpha</taxon>
        <taxon>Muroidea</taxon>
        <taxon>Muridae</taxon>
        <taxon>Murinae</taxon>
        <taxon>Mus</taxon>
        <taxon>Mus</taxon>
    </lineage>
</organism>
<evidence type="ECO:0000256" key="2">
    <source>
        <dbReference type="ARBA" id="ARBA00022491"/>
    </source>
</evidence>
<evidence type="ECO:0000256" key="4">
    <source>
        <dbReference type="ARBA" id="ARBA00023015"/>
    </source>
</evidence>
<dbReference type="AlphaFoldDB" id="A0A6P5P5R5"/>
<evidence type="ECO:0000256" key="6">
    <source>
        <dbReference type="ARBA" id="ARBA00023242"/>
    </source>
</evidence>
<dbReference type="Proteomes" id="UP000515126">
    <property type="component" value="Chromosome 2"/>
</dbReference>
<gene>
    <name evidence="8" type="primary">Eid1</name>
</gene>
<keyword evidence="3" id="KW-0221">Differentiation</keyword>
<comment type="subcellular location">
    <subcellularLocation>
        <location evidence="1">Nucleus</location>
    </subcellularLocation>
</comment>
<keyword evidence="6" id="KW-0539">Nucleus</keyword>
<dbReference type="PANTHER" id="PTHR15556">
    <property type="entry name" value="EP300-INTERACTING INHIBITOR OF DIFFERENTIATION 2-RELATED"/>
    <property type="match status" value="1"/>
</dbReference>
<evidence type="ECO:0000256" key="5">
    <source>
        <dbReference type="ARBA" id="ARBA00023163"/>
    </source>
</evidence>
<dbReference type="GO" id="GO:0030154">
    <property type="term" value="P:cell differentiation"/>
    <property type="evidence" value="ECO:0007669"/>
    <property type="project" value="UniProtKB-KW"/>
</dbReference>
<evidence type="ECO:0000313" key="8">
    <source>
        <dbReference type="RefSeq" id="XP_021011743.2"/>
    </source>
</evidence>
<accession>A0A6P5P5R5</accession>
<dbReference type="GeneID" id="110289727"/>
<sequence length="208" mass="23010">MPTRLRTRAPSPARAPRTPSCLRTRTTPVRVPVFAKGAFFSPLGRVASTMAEMAELCELYEESNELQMDVLPGEGYMEVGRGARGPAPEEGPMEEEAGPAAARAQRGLFAEAGADLEGDEFDDWEDDYEFPEEERWSGAMHRVSAALEEANKVFLRTARAGDALDGGFQARCEKSPFDQLAFIEELFSLMVVNRLTEELGCDEIIDRE</sequence>
<reference evidence="8" key="1">
    <citation type="submission" date="2025-08" db="UniProtKB">
        <authorList>
            <consortium name="RefSeq"/>
        </authorList>
    </citation>
    <scope>IDENTIFICATION</scope>
</reference>
<protein>
    <submittedName>
        <fullName evidence="8">EP300-interacting inhibitor of differentiation 1</fullName>
    </submittedName>
</protein>
<evidence type="ECO:0000256" key="1">
    <source>
        <dbReference type="ARBA" id="ARBA00004123"/>
    </source>
</evidence>
<evidence type="ECO:0000313" key="7">
    <source>
        <dbReference type="Proteomes" id="UP000515126"/>
    </source>
</evidence>
<dbReference type="InterPro" id="IPR033258">
    <property type="entry name" value="EID"/>
</dbReference>
<evidence type="ECO:0000256" key="3">
    <source>
        <dbReference type="ARBA" id="ARBA00022782"/>
    </source>
</evidence>
<dbReference type="KEGG" id="mcal:110289727"/>
<dbReference type="PANTHER" id="PTHR15556:SF5">
    <property type="entry name" value="EP300-INTERACTING INHIBITOR OF DIFFERENTIATION 1"/>
    <property type="match status" value="1"/>
</dbReference>
<keyword evidence="5" id="KW-0804">Transcription</keyword>